<dbReference type="InterPro" id="IPR016031">
    <property type="entry name" value="Trp_RNA-bd_attenuator-like_dom"/>
</dbReference>
<evidence type="ECO:0000313" key="3">
    <source>
        <dbReference type="Proteomes" id="UP000278673"/>
    </source>
</evidence>
<name>A0A3M2LGB0_9ACTN</name>
<reference evidence="2 3" key="1">
    <citation type="submission" date="2018-10" db="EMBL/GenBank/DDBJ databases">
        <title>Isolation, diversity and antifungal activity of actinobacteria from wheat.</title>
        <authorList>
            <person name="Han C."/>
        </authorList>
    </citation>
    <scope>NUCLEOTIDE SEQUENCE [LARGE SCALE GENOMIC DNA]</scope>
    <source>
        <strain evidence="2 3">NEAU-YY642</strain>
    </source>
</reference>
<organism evidence="2 3">
    <name type="scientific">Streptomyces triticirhizae</name>
    <dbReference type="NCBI Taxonomy" id="2483353"/>
    <lineage>
        <taxon>Bacteria</taxon>
        <taxon>Bacillati</taxon>
        <taxon>Actinomycetota</taxon>
        <taxon>Actinomycetes</taxon>
        <taxon>Kitasatosporales</taxon>
        <taxon>Streptomycetaceae</taxon>
        <taxon>Streptomyces</taxon>
    </lineage>
</organism>
<comment type="caution">
    <text evidence="2">The sequence shown here is derived from an EMBL/GenBank/DDBJ whole genome shotgun (WGS) entry which is preliminary data.</text>
</comment>
<dbReference type="Pfam" id="PF01987">
    <property type="entry name" value="AIM24"/>
    <property type="match status" value="1"/>
</dbReference>
<feature type="compositionally biased region" description="Pro residues" evidence="1">
    <location>
        <begin position="1"/>
        <end position="10"/>
    </location>
</feature>
<feature type="region of interest" description="Disordered" evidence="1">
    <location>
        <begin position="1"/>
        <end position="60"/>
    </location>
</feature>
<dbReference type="EMBL" id="RFFJ01000186">
    <property type="protein sequence ID" value="RMI33758.1"/>
    <property type="molecule type" value="Genomic_DNA"/>
</dbReference>
<sequence>APAQPAPPAPQFGQPPGQPPQPHAPFGQPPAAHQPPQFGQVPPQPGPSATQPVPQGTGSLAGVLGEYQAAAGGQRWSLQNPQLVRADLGLDGQPVMARQGAMVLYEGEVEFGFKGGGFKRRMVANATGEGFPSLMRCTGSGRVYLAEDATRLFPVELQGDAICVSSQRVLAFDESLDYDVRRIDGHGLPGGSLFALQFSGHGTLVLTTHGEPLVMPVTAMTFADANALVAWSAGAQVLVANQVRLRRQAFPGDTGESTQLQFRGAPGNFVIVQPYEI</sequence>
<dbReference type="PANTHER" id="PTHR38074:SF1">
    <property type="entry name" value="ALTERED INHERITANCE OF MITOCHONDRIA PROTEIN 24, MITOCHONDRIAL"/>
    <property type="match status" value="1"/>
</dbReference>
<feature type="non-terminal residue" evidence="2">
    <location>
        <position position="1"/>
    </location>
</feature>
<keyword evidence="3" id="KW-1185">Reference proteome</keyword>
<dbReference type="Gene3D" id="3.60.160.10">
    <property type="entry name" value="Mitochondrial biogenesis AIM24"/>
    <property type="match status" value="1"/>
</dbReference>
<dbReference type="RefSeq" id="WP_147472827.1">
    <property type="nucleotide sequence ID" value="NZ_RFFJ01000186.1"/>
</dbReference>
<dbReference type="SUPFAM" id="SSF51219">
    <property type="entry name" value="TRAP-like"/>
    <property type="match status" value="1"/>
</dbReference>
<evidence type="ECO:0000313" key="2">
    <source>
        <dbReference type="EMBL" id="RMI33758.1"/>
    </source>
</evidence>
<dbReference type="Proteomes" id="UP000278673">
    <property type="component" value="Unassembled WGS sequence"/>
</dbReference>
<protein>
    <submittedName>
        <fullName evidence="2">AIM24 family protein</fullName>
    </submittedName>
</protein>
<dbReference type="AlphaFoldDB" id="A0A3M2LGB0"/>
<evidence type="ECO:0000256" key="1">
    <source>
        <dbReference type="SAM" id="MobiDB-lite"/>
    </source>
</evidence>
<dbReference type="PANTHER" id="PTHR38074">
    <property type="entry name" value="ALTERED INHERITANCE OF MITOCHONDRIA PROTEIN 24, MITOCHONDRIAL"/>
    <property type="match status" value="1"/>
</dbReference>
<dbReference type="InterPro" id="IPR036983">
    <property type="entry name" value="AIM24_sf"/>
</dbReference>
<feature type="compositionally biased region" description="Low complexity" evidence="1">
    <location>
        <begin position="24"/>
        <end position="41"/>
    </location>
</feature>
<dbReference type="InterPro" id="IPR002838">
    <property type="entry name" value="AIM24"/>
</dbReference>
<feature type="compositionally biased region" description="Polar residues" evidence="1">
    <location>
        <begin position="48"/>
        <end position="58"/>
    </location>
</feature>
<gene>
    <name evidence="2" type="ORF">EBN88_24315</name>
</gene>
<proteinExistence type="predicted"/>
<accession>A0A3M2LGB0</accession>